<dbReference type="InterPro" id="IPR011335">
    <property type="entry name" value="Restrct_endonuc-II-like"/>
</dbReference>
<dbReference type="Pfam" id="PF02021">
    <property type="entry name" value="UPF0102"/>
    <property type="match status" value="1"/>
</dbReference>
<dbReference type="PANTHER" id="PTHR34039:SF1">
    <property type="entry name" value="UPF0102 PROTEIN YRAN"/>
    <property type="match status" value="1"/>
</dbReference>
<dbReference type="EMBL" id="WWCU01000001">
    <property type="protein sequence ID" value="MYN05951.1"/>
    <property type="molecule type" value="Genomic_DNA"/>
</dbReference>
<keyword evidence="4" id="KW-1185">Reference proteome</keyword>
<dbReference type="Gene3D" id="3.40.1350.10">
    <property type="match status" value="1"/>
</dbReference>
<comment type="caution">
    <text evidence="3">The sequence shown here is derived from an EMBL/GenBank/DDBJ whole genome shotgun (WGS) entry which is preliminary data.</text>
</comment>
<dbReference type="InterPro" id="IPR003509">
    <property type="entry name" value="UPF0102_YraN-like"/>
</dbReference>
<protein>
    <recommendedName>
        <fullName evidence="2">UPF0102 protein GTP77_01215</fullName>
    </recommendedName>
</protein>
<evidence type="ECO:0000256" key="2">
    <source>
        <dbReference type="HAMAP-Rule" id="MF_00048"/>
    </source>
</evidence>
<accession>A0A7X4KLE0</accession>
<sequence length="118" mass="12998">MPLTTRQMQGNAGEDEALAHLQRHGLRLVERNFRCKGGEIDLIMRDGAALVFVEVRQRGGGGFGGALASVTPAKQRRLIHAAQFYLLRLKPLPPCRFDLVAIDAGKLSWLKNVLEAHA</sequence>
<proteinExistence type="inferred from homology"/>
<comment type="similarity">
    <text evidence="1 2">Belongs to the UPF0102 family.</text>
</comment>
<evidence type="ECO:0000313" key="4">
    <source>
        <dbReference type="Proteomes" id="UP000450676"/>
    </source>
</evidence>
<dbReference type="RefSeq" id="WP_161070335.1">
    <property type="nucleotide sequence ID" value="NZ_CP086370.1"/>
</dbReference>
<name>A0A7X4KLE0_9BURK</name>
<dbReference type="NCBIfam" id="NF009150">
    <property type="entry name" value="PRK12497.1-3"/>
    <property type="match status" value="1"/>
</dbReference>
<dbReference type="Proteomes" id="UP000450676">
    <property type="component" value="Unassembled WGS sequence"/>
</dbReference>
<dbReference type="AlphaFoldDB" id="A0A7X4KLE0"/>
<gene>
    <name evidence="3" type="ORF">GTP77_01215</name>
</gene>
<dbReference type="HAMAP" id="MF_00048">
    <property type="entry name" value="UPF0102"/>
    <property type="match status" value="1"/>
</dbReference>
<dbReference type="GO" id="GO:0003676">
    <property type="term" value="F:nucleic acid binding"/>
    <property type="evidence" value="ECO:0007669"/>
    <property type="project" value="InterPro"/>
</dbReference>
<dbReference type="InterPro" id="IPR011856">
    <property type="entry name" value="tRNA_endonuc-like_dom_sf"/>
</dbReference>
<evidence type="ECO:0000256" key="1">
    <source>
        <dbReference type="ARBA" id="ARBA00006738"/>
    </source>
</evidence>
<evidence type="ECO:0000313" key="3">
    <source>
        <dbReference type="EMBL" id="MYN05951.1"/>
    </source>
</evidence>
<reference evidence="3 4" key="1">
    <citation type="submission" date="2019-12" db="EMBL/GenBank/DDBJ databases">
        <title>Novel species isolated from a subtropical stream in China.</title>
        <authorList>
            <person name="Lu H."/>
        </authorList>
    </citation>
    <scope>NUCLEOTIDE SEQUENCE [LARGE SCALE GENOMIC DNA]</scope>
    <source>
        <strain evidence="3 4">FT127W</strain>
    </source>
</reference>
<dbReference type="SUPFAM" id="SSF52980">
    <property type="entry name" value="Restriction endonuclease-like"/>
    <property type="match status" value="1"/>
</dbReference>
<organism evidence="3 4">
    <name type="scientific">Pseudoduganella aquatica</name>
    <dbReference type="NCBI Taxonomy" id="2660641"/>
    <lineage>
        <taxon>Bacteria</taxon>
        <taxon>Pseudomonadati</taxon>
        <taxon>Pseudomonadota</taxon>
        <taxon>Betaproteobacteria</taxon>
        <taxon>Burkholderiales</taxon>
        <taxon>Oxalobacteraceae</taxon>
        <taxon>Telluria group</taxon>
        <taxon>Pseudoduganella</taxon>
    </lineage>
</organism>
<dbReference type="PANTHER" id="PTHR34039">
    <property type="entry name" value="UPF0102 PROTEIN YRAN"/>
    <property type="match status" value="1"/>
</dbReference>
<dbReference type="CDD" id="cd20736">
    <property type="entry name" value="PoNe_Nuclease"/>
    <property type="match status" value="1"/>
</dbReference>
<dbReference type="NCBIfam" id="TIGR00252">
    <property type="entry name" value="YraN family protein"/>
    <property type="match status" value="1"/>
</dbReference>